<feature type="region of interest" description="Disordered" evidence="1">
    <location>
        <begin position="27"/>
        <end position="75"/>
    </location>
</feature>
<dbReference type="RefSeq" id="XP_046116228.1">
    <property type="nucleotide sequence ID" value="XM_046258403.1"/>
</dbReference>
<dbReference type="EMBL" id="MU251263">
    <property type="protein sequence ID" value="KAG9252304.1"/>
    <property type="molecule type" value="Genomic_DNA"/>
</dbReference>
<evidence type="ECO:0000313" key="3">
    <source>
        <dbReference type="Proteomes" id="UP000887229"/>
    </source>
</evidence>
<dbReference type="GeneID" id="70289306"/>
<dbReference type="InterPro" id="IPR021833">
    <property type="entry name" value="DUF3425"/>
</dbReference>
<reference evidence="2" key="1">
    <citation type="journal article" date="2021" name="IMA Fungus">
        <title>Genomic characterization of three marine fungi, including Emericellopsis atlantica sp. nov. with signatures of a generalist lifestyle and marine biomass degradation.</title>
        <authorList>
            <person name="Hagestad O.C."/>
            <person name="Hou L."/>
            <person name="Andersen J.H."/>
            <person name="Hansen E.H."/>
            <person name="Altermark B."/>
            <person name="Li C."/>
            <person name="Kuhnert E."/>
            <person name="Cox R.J."/>
            <person name="Crous P.W."/>
            <person name="Spatafora J.W."/>
            <person name="Lail K."/>
            <person name="Amirebrahimi M."/>
            <person name="Lipzen A."/>
            <person name="Pangilinan J."/>
            <person name="Andreopoulos W."/>
            <person name="Hayes R.D."/>
            <person name="Ng V."/>
            <person name="Grigoriev I.V."/>
            <person name="Jackson S.A."/>
            <person name="Sutton T.D.S."/>
            <person name="Dobson A.D.W."/>
            <person name="Rama T."/>
        </authorList>
    </citation>
    <scope>NUCLEOTIDE SEQUENCE</scope>
    <source>
        <strain evidence="2">TS7</strain>
    </source>
</reference>
<name>A0A9P7ZHN8_9HYPO</name>
<dbReference type="PANTHER" id="PTHR38116">
    <property type="entry name" value="CHROMOSOME 7, WHOLE GENOME SHOTGUN SEQUENCE"/>
    <property type="match status" value="1"/>
</dbReference>
<dbReference type="Proteomes" id="UP000887229">
    <property type="component" value="Unassembled WGS sequence"/>
</dbReference>
<proteinExistence type="predicted"/>
<comment type="caution">
    <text evidence="2">The sequence shown here is derived from an EMBL/GenBank/DDBJ whole genome shotgun (WGS) entry which is preliminary data.</text>
</comment>
<dbReference type="PANTHER" id="PTHR38116:SF1">
    <property type="entry name" value="BZIP DOMAIN-CONTAINING PROTEIN"/>
    <property type="match status" value="1"/>
</dbReference>
<keyword evidence="3" id="KW-1185">Reference proteome</keyword>
<gene>
    <name evidence="2" type="ORF">F5Z01DRAFT_241096</name>
</gene>
<dbReference type="AlphaFoldDB" id="A0A9P7ZHN8"/>
<dbReference type="Pfam" id="PF11905">
    <property type="entry name" value="DUF3425"/>
    <property type="match status" value="1"/>
</dbReference>
<evidence type="ECO:0008006" key="4">
    <source>
        <dbReference type="Google" id="ProtNLM"/>
    </source>
</evidence>
<evidence type="ECO:0000313" key="2">
    <source>
        <dbReference type="EMBL" id="KAG9252304.1"/>
    </source>
</evidence>
<dbReference type="OrthoDB" id="2245989at2759"/>
<protein>
    <recommendedName>
        <fullName evidence="4">BZIP domain-containing protein</fullName>
    </recommendedName>
</protein>
<feature type="compositionally biased region" description="Basic residues" evidence="1">
    <location>
        <begin position="39"/>
        <end position="57"/>
    </location>
</feature>
<organism evidence="2 3">
    <name type="scientific">Emericellopsis atlantica</name>
    <dbReference type="NCBI Taxonomy" id="2614577"/>
    <lineage>
        <taxon>Eukaryota</taxon>
        <taxon>Fungi</taxon>
        <taxon>Dikarya</taxon>
        <taxon>Ascomycota</taxon>
        <taxon>Pezizomycotina</taxon>
        <taxon>Sordariomycetes</taxon>
        <taxon>Hypocreomycetidae</taxon>
        <taxon>Hypocreales</taxon>
        <taxon>Bionectriaceae</taxon>
        <taxon>Emericellopsis</taxon>
    </lineage>
</organism>
<accession>A0A9P7ZHN8</accession>
<sequence>MNVVIAPPGENTIQLLPMRQTAEAKVHSEDWTGVTGAKERRKLQNRLNQRARRRRLRQRNDAEGDAPLSGSQQPEEIDQLAVTLGALHLVSREGQPQLVQGRGRSKPFLLSVGDAPSSERTLEQLRRQAEQAYFSTGMGSPAHGSLTTIVRFNVFDGLARNAALLRIGDEWLMKRTTSKFYNRPASSDTSLPPNMVPTPLQRSTPHHPWIDLLPSPRMRDNFLIAAHSLVGTVDEDLLCRDIVDVGAGHGVEHAALIVWGDAWDQKRWEATEGFINRWGWLLAGCPEILEGTNARRRERGLKTFQFKV</sequence>
<evidence type="ECO:0000256" key="1">
    <source>
        <dbReference type="SAM" id="MobiDB-lite"/>
    </source>
</evidence>